<keyword evidence="3" id="KW-1185">Reference proteome</keyword>
<dbReference type="Proteomes" id="UP000198668">
    <property type="component" value="Unassembled WGS sequence"/>
</dbReference>
<dbReference type="EMBL" id="FOQE01000058">
    <property type="protein sequence ID" value="SFH91666.1"/>
    <property type="molecule type" value="Genomic_DNA"/>
</dbReference>
<dbReference type="InterPro" id="IPR023696">
    <property type="entry name" value="Ureohydrolase_dom_sf"/>
</dbReference>
<dbReference type="GO" id="GO:0008783">
    <property type="term" value="F:agmatinase activity"/>
    <property type="evidence" value="ECO:0007669"/>
    <property type="project" value="TreeGrafter"/>
</dbReference>
<accession>A0A1I3DY63</accession>
<dbReference type="RefSeq" id="WP_092093767.1">
    <property type="nucleotide sequence ID" value="NZ_FOQE01000058.1"/>
</dbReference>
<dbReference type="PANTHER" id="PTHR11358:SF41">
    <property type="entry name" value="ARGINASE"/>
    <property type="match status" value="1"/>
</dbReference>
<dbReference type="SUPFAM" id="SSF52768">
    <property type="entry name" value="Arginase/deacetylase"/>
    <property type="match status" value="1"/>
</dbReference>
<organism evidence="2 3">
    <name type="scientific">Pisciglobus halotolerans</name>
    <dbReference type="NCBI Taxonomy" id="745365"/>
    <lineage>
        <taxon>Bacteria</taxon>
        <taxon>Bacillati</taxon>
        <taxon>Bacillota</taxon>
        <taxon>Bacilli</taxon>
        <taxon>Lactobacillales</taxon>
        <taxon>Carnobacteriaceae</taxon>
    </lineage>
</organism>
<dbReference type="OrthoDB" id="9805406at2"/>
<dbReference type="PROSITE" id="PS51409">
    <property type="entry name" value="ARGINASE_2"/>
    <property type="match status" value="1"/>
</dbReference>
<evidence type="ECO:0000313" key="3">
    <source>
        <dbReference type="Proteomes" id="UP000198668"/>
    </source>
</evidence>
<dbReference type="InterPro" id="IPR006035">
    <property type="entry name" value="Ureohydrolase"/>
</dbReference>
<comment type="similarity">
    <text evidence="1">Belongs to the arginase family.</text>
</comment>
<dbReference type="Pfam" id="PF00491">
    <property type="entry name" value="Arginase"/>
    <property type="match status" value="1"/>
</dbReference>
<gene>
    <name evidence="2" type="ORF">SAMN04489868_1588</name>
</gene>
<dbReference type="GO" id="GO:0046872">
    <property type="term" value="F:metal ion binding"/>
    <property type="evidence" value="ECO:0007669"/>
    <property type="project" value="InterPro"/>
</dbReference>
<reference evidence="2 3" key="1">
    <citation type="submission" date="2016-10" db="EMBL/GenBank/DDBJ databases">
        <authorList>
            <person name="de Groot N.N."/>
        </authorList>
    </citation>
    <scope>NUCLEOTIDE SEQUENCE [LARGE SCALE GENOMIC DNA]</scope>
    <source>
        <strain evidence="2 3">DSM 27630</strain>
    </source>
</reference>
<evidence type="ECO:0000256" key="1">
    <source>
        <dbReference type="PROSITE-ProRule" id="PRU00742"/>
    </source>
</evidence>
<dbReference type="Gene3D" id="3.40.800.10">
    <property type="entry name" value="Ureohydrolase domain"/>
    <property type="match status" value="1"/>
</dbReference>
<dbReference type="PANTHER" id="PTHR11358">
    <property type="entry name" value="ARGINASE/AGMATINASE"/>
    <property type="match status" value="1"/>
</dbReference>
<dbReference type="GO" id="GO:0033389">
    <property type="term" value="P:putrescine biosynthetic process from arginine, via agmatine"/>
    <property type="evidence" value="ECO:0007669"/>
    <property type="project" value="TreeGrafter"/>
</dbReference>
<sequence length="252" mass="29357">MKKVTLFNTKHQDILEKVYDGLYQDVIDLSDLEGINTICTYGTLQQISEKISTHKRSDIYFLGNGNFHYLTFPLTQQYTHPFTLIVFDHHNDAGSFPFAKMTTCGSWINDAIEQNPVIKEVIVIGSTQQNEKELVETNLSKIRFLYEKEMTKERIEELAKTIQTEDIYLSIDRDILTEKQVQTNWDQGTITVEQLLQAICLVAKNHQVIGSDVCGDLEWDYTSSFRYPMKKYLQQTYQVNKLLFEELEEVMQ</sequence>
<name>A0A1I3DY63_9LACT</name>
<proteinExistence type="inferred from homology"/>
<dbReference type="AlphaFoldDB" id="A0A1I3DY63"/>
<protein>
    <submittedName>
        <fullName evidence="2">Arginase family protein</fullName>
    </submittedName>
</protein>
<evidence type="ECO:0000313" key="2">
    <source>
        <dbReference type="EMBL" id="SFH91666.1"/>
    </source>
</evidence>